<name>A0ACB5R9I5_9CLOT</name>
<gene>
    <name evidence="1" type="ORF">rsdtw13_07870</name>
</gene>
<comment type="caution">
    <text evidence="1">The sequence shown here is derived from an EMBL/GenBank/DDBJ whole genome shotgun (WGS) entry which is preliminary data.</text>
</comment>
<accession>A0ACB5R9I5</accession>
<dbReference type="Proteomes" id="UP001058074">
    <property type="component" value="Unassembled WGS sequence"/>
</dbReference>
<dbReference type="EMBL" id="BROD01000001">
    <property type="protein sequence ID" value="GKX65529.1"/>
    <property type="molecule type" value="Genomic_DNA"/>
</dbReference>
<proteinExistence type="predicted"/>
<keyword evidence="2" id="KW-1185">Reference proteome</keyword>
<sequence length="487" mass="57660">MRVIFSVATNYTLFVAYILTKTTYRDSYNILVTNDSVIDLATIERIKESKVWDEVIYVEERDNNKNMDLIDQIEEVDVLHIFTFGCGILTSYLMKKFWNYKTRIIFTEEGTATWNYLNTMRYAKCDLSELDILERIQEVWAFEERLIPYRHNIIVKKIETEYLINDVNIREMFLKDLNYIFSYKPEELDSQVILFDTYFSKAGIMNKLDEVDLDKALLELNKSMIVKLHPNDDLYSKSRIFQRIIKNVNVPWEVVYLNNLEALEQNTEFFFTIFPTAVQFNTKIINKQTKIRVVCLWRLLEKIIVPMLVDIFNEEVMKNVEKFDTIYDWNFTMPSSVNELSLIIEQSDCLDSSIIKYITEINTNNVYKKSELLTDSQESVLFKRTIDFLIQRHQNLKYCIWGTGGVAEQTICEINKHSNNFELISVIDNFKTGKYKGIDIYRKEQLHEIKCDIIFICTTIGKKDAEEFMLDNGLLYGKDYVYGYKVF</sequence>
<evidence type="ECO:0000313" key="1">
    <source>
        <dbReference type="EMBL" id="GKX65529.1"/>
    </source>
</evidence>
<organism evidence="1 2">
    <name type="scientific">Inconstantimicrobium mannanitabidum</name>
    <dbReference type="NCBI Taxonomy" id="1604901"/>
    <lineage>
        <taxon>Bacteria</taxon>
        <taxon>Bacillati</taxon>
        <taxon>Bacillota</taxon>
        <taxon>Clostridia</taxon>
        <taxon>Eubacteriales</taxon>
        <taxon>Clostridiaceae</taxon>
        <taxon>Inconstantimicrobium</taxon>
    </lineage>
</organism>
<protein>
    <submittedName>
        <fullName evidence="1">Uncharacterized protein</fullName>
    </submittedName>
</protein>
<reference evidence="1" key="1">
    <citation type="journal article" date="2025" name="Int. J. Syst. Evol. Microbiol.">
        <title>Inconstantimicrobium mannanitabidum sp. nov., a novel member of the family Clostridiaceae isolated from anoxic soil under the treatment of reductive soil disinfestation.</title>
        <authorList>
            <person name="Ueki A."/>
            <person name="Tonouchi A."/>
            <person name="Honma S."/>
            <person name="Kaku N."/>
            <person name="Ueki K."/>
        </authorList>
    </citation>
    <scope>NUCLEOTIDE SEQUENCE</scope>
    <source>
        <strain evidence="1">TW13</strain>
    </source>
</reference>
<evidence type="ECO:0000313" key="2">
    <source>
        <dbReference type="Proteomes" id="UP001058074"/>
    </source>
</evidence>